<dbReference type="SUPFAM" id="SSF53098">
    <property type="entry name" value="Ribonuclease H-like"/>
    <property type="match status" value="1"/>
</dbReference>
<gene>
    <name evidence="3" type="ORF">G2W53_025125</name>
</gene>
<dbReference type="GO" id="GO:0003676">
    <property type="term" value="F:nucleic acid binding"/>
    <property type="evidence" value="ECO:0007669"/>
    <property type="project" value="InterPro"/>
</dbReference>
<dbReference type="InterPro" id="IPR036397">
    <property type="entry name" value="RNaseH_sf"/>
</dbReference>
<dbReference type="Proteomes" id="UP000634136">
    <property type="component" value="Unassembled WGS sequence"/>
</dbReference>
<evidence type="ECO:0000313" key="4">
    <source>
        <dbReference type="Proteomes" id="UP000634136"/>
    </source>
</evidence>
<dbReference type="Gene3D" id="3.30.420.10">
    <property type="entry name" value="Ribonuclease H-like superfamily/Ribonuclease H"/>
    <property type="match status" value="1"/>
</dbReference>
<protein>
    <recommendedName>
        <fullName evidence="2">RNase H type-1 domain-containing protein</fullName>
    </recommendedName>
</protein>
<sequence>MEDEHTPKHQTLHVEGGERYSSYGGSAEEARHGYRRAVFTLRVGDGWRGGVQRVVQHSHYTVWKELNEEDAPSRNNACATNLEKWQPPSWRFLKLNVDASMREGMPSRVGCIIRNHTGRCLVAMTKRFEVATTVDTLEALAVYEGLMLAKSMSILNIEVEGDSAKVFKLLNKKGTDQSYLGIIIEDILELSSFFNFVSFKWIRRETNKLAHILAHDHVEFMDDNLSTIVWLEDYPLLICNALRQDFSI</sequence>
<dbReference type="EMBL" id="JAAIUW010000008">
    <property type="protein sequence ID" value="KAF7819670.1"/>
    <property type="molecule type" value="Genomic_DNA"/>
</dbReference>
<feature type="region of interest" description="Disordered" evidence="1">
    <location>
        <begin position="1"/>
        <end position="25"/>
    </location>
</feature>
<dbReference type="CDD" id="cd06222">
    <property type="entry name" value="RNase_H_like"/>
    <property type="match status" value="1"/>
</dbReference>
<reference evidence="3" key="1">
    <citation type="submission" date="2020-09" db="EMBL/GenBank/DDBJ databases">
        <title>Genome-Enabled Discovery of Anthraquinone Biosynthesis in Senna tora.</title>
        <authorList>
            <person name="Kang S.-H."/>
            <person name="Pandey R.P."/>
            <person name="Lee C.-M."/>
            <person name="Sim J.-S."/>
            <person name="Jeong J.-T."/>
            <person name="Choi B.-S."/>
            <person name="Jung M."/>
            <person name="Ginzburg D."/>
            <person name="Zhao K."/>
            <person name="Won S.Y."/>
            <person name="Oh T.-J."/>
            <person name="Yu Y."/>
            <person name="Kim N.-H."/>
            <person name="Lee O.R."/>
            <person name="Lee T.-H."/>
            <person name="Bashyal P."/>
            <person name="Kim T.-S."/>
            <person name="Lee W.-H."/>
            <person name="Kawkins C."/>
            <person name="Kim C.-K."/>
            <person name="Kim J.S."/>
            <person name="Ahn B.O."/>
            <person name="Rhee S.Y."/>
            <person name="Sohng J.K."/>
        </authorList>
    </citation>
    <scope>NUCLEOTIDE SEQUENCE</scope>
    <source>
        <tissue evidence="3">Leaf</tissue>
    </source>
</reference>
<keyword evidence="4" id="KW-1185">Reference proteome</keyword>
<dbReference type="InterPro" id="IPR002156">
    <property type="entry name" value="RNaseH_domain"/>
</dbReference>
<name>A0A834TET6_9FABA</name>
<dbReference type="PANTHER" id="PTHR47723:SF24">
    <property type="entry name" value="RNASE H TYPE-1 DOMAIN-CONTAINING PROTEIN"/>
    <property type="match status" value="1"/>
</dbReference>
<organism evidence="3 4">
    <name type="scientific">Senna tora</name>
    <dbReference type="NCBI Taxonomy" id="362788"/>
    <lineage>
        <taxon>Eukaryota</taxon>
        <taxon>Viridiplantae</taxon>
        <taxon>Streptophyta</taxon>
        <taxon>Embryophyta</taxon>
        <taxon>Tracheophyta</taxon>
        <taxon>Spermatophyta</taxon>
        <taxon>Magnoliopsida</taxon>
        <taxon>eudicotyledons</taxon>
        <taxon>Gunneridae</taxon>
        <taxon>Pentapetalae</taxon>
        <taxon>rosids</taxon>
        <taxon>fabids</taxon>
        <taxon>Fabales</taxon>
        <taxon>Fabaceae</taxon>
        <taxon>Caesalpinioideae</taxon>
        <taxon>Cassia clade</taxon>
        <taxon>Senna</taxon>
    </lineage>
</organism>
<proteinExistence type="predicted"/>
<dbReference type="InterPro" id="IPR012337">
    <property type="entry name" value="RNaseH-like_sf"/>
</dbReference>
<dbReference type="GO" id="GO:0004523">
    <property type="term" value="F:RNA-DNA hybrid ribonuclease activity"/>
    <property type="evidence" value="ECO:0007669"/>
    <property type="project" value="InterPro"/>
</dbReference>
<accession>A0A834TET6</accession>
<evidence type="ECO:0000259" key="2">
    <source>
        <dbReference type="Pfam" id="PF13456"/>
    </source>
</evidence>
<dbReference type="Pfam" id="PF13456">
    <property type="entry name" value="RVT_3"/>
    <property type="match status" value="1"/>
</dbReference>
<feature type="domain" description="RNase H type-1" evidence="2">
    <location>
        <begin position="96"/>
        <end position="216"/>
    </location>
</feature>
<evidence type="ECO:0000256" key="1">
    <source>
        <dbReference type="SAM" id="MobiDB-lite"/>
    </source>
</evidence>
<dbReference type="InterPro" id="IPR053151">
    <property type="entry name" value="RNase_H-like"/>
</dbReference>
<dbReference type="PANTHER" id="PTHR47723">
    <property type="entry name" value="OS05G0353850 PROTEIN"/>
    <property type="match status" value="1"/>
</dbReference>
<dbReference type="AlphaFoldDB" id="A0A834TET6"/>
<dbReference type="OrthoDB" id="1428651at2759"/>
<comment type="caution">
    <text evidence="3">The sequence shown here is derived from an EMBL/GenBank/DDBJ whole genome shotgun (WGS) entry which is preliminary data.</text>
</comment>
<dbReference type="InterPro" id="IPR044730">
    <property type="entry name" value="RNase_H-like_dom_plant"/>
</dbReference>
<evidence type="ECO:0000313" key="3">
    <source>
        <dbReference type="EMBL" id="KAF7819670.1"/>
    </source>
</evidence>